<reference evidence="1 2" key="1">
    <citation type="submission" date="2018-09" db="EMBL/GenBank/DDBJ databases">
        <title>Rhizobium sp. MAE2-X.</title>
        <authorList>
            <person name="Lee Y."/>
            <person name="Jeon C.O."/>
        </authorList>
    </citation>
    <scope>NUCLEOTIDE SEQUENCE [LARGE SCALE GENOMIC DNA]</scope>
    <source>
        <strain evidence="1 2">MAE2-X</strain>
    </source>
</reference>
<dbReference type="EMBL" id="CP032405">
    <property type="protein sequence ID" value="QRF51649.1"/>
    <property type="molecule type" value="Genomic_DNA"/>
</dbReference>
<dbReference type="InterPro" id="IPR012106">
    <property type="entry name" value="Phage_Mu_Gp1"/>
</dbReference>
<evidence type="ECO:0000313" key="1">
    <source>
        <dbReference type="EMBL" id="QRF51649.1"/>
    </source>
</evidence>
<accession>A0ABX7EUH4</accession>
<keyword evidence="2" id="KW-1185">Reference proteome</keyword>
<dbReference type="Pfam" id="PF10123">
    <property type="entry name" value="Mu-like_Pro"/>
    <property type="match status" value="1"/>
</dbReference>
<organism evidence="1 2">
    <name type="scientific">Rhizobium rosettiformans</name>
    <dbReference type="NCBI Taxonomy" id="1368430"/>
    <lineage>
        <taxon>Bacteria</taxon>
        <taxon>Pseudomonadati</taxon>
        <taxon>Pseudomonadota</taxon>
        <taxon>Alphaproteobacteria</taxon>
        <taxon>Hyphomicrobiales</taxon>
        <taxon>Rhizobiaceae</taxon>
        <taxon>Rhizobium/Agrobacterium group</taxon>
        <taxon>Rhizobium</taxon>
    </lineage>
</organism>
<evidence type="ECO:0000313" key="2">
    <source>
        <dbReference type="Proteomes" id="UP000596351"/>
    </source>
</evidence>
<evidence type="ECO:0008006" key="3">
    <source>
        <dbReference type="Google" id="ProtNLM"/>
    </source>
</evidence>
<name>A0ABX7EUH4_9HYPH</name>
<protein>
    <recommendedName>
        <fullName evidence="3">Protease (I) and scaffold (Z) protein</fullName>
    </recommendedName>
</protein>
<gene>
    <name evidence="1" type="ORF">D4A92_09480</name>
</gene>
<dbReference type="RefSeq" id="WP_203019509.1">
    <property type="nucleotide sequence ID" value="NZ_CP032405.1"/>
</dbReference>
<proteinExistence type="predicted"/>
<dbReference type="Proteomes" id="UP000596351">
    <property type="component" value="Chromosome"/>
</dbReference>
<sequence>MQTAINSFLLPMGNDEAENGPPEWVHLVPAGVFSGSDGRGPYEVTSPSAVIAASMLPGRKLPIDVNHAIDHLAPEGKPTPAVAWIVALEARDDGIWGKVEWTPEGVWMWASKSYGYLSPVFTHTKDAPHQVVRVLRAAVTNNPNLTLTALHNQQQETAMLEQLRKALGLPETATEADVLAAVASAHQAQQETATHAALVGKIVEAVGLPAGTSGDALVTALQSRGKVTPTEAENAELRASVTSLQSQLTTLISNHARDRAVVVVEDAVKAGKIVPALKEHMIARHMKDPAEVEKEISLLPSINSGGLGGRKVPEAEGGGLTDEDRQVAAMMGVDETTFAASAKALHGKGN</sequence>
<dbReference type="PIRSF" id="PIRSF016624">
    <property type="entry name" value="Mu_prophg_I"/>
    <property type="match status" value="1"/>
</dbReference>